<comment type="caution">
    <text evidence="2">The sequence shown here is derived from an EMBL/GenBank/DDBJ whole genome shotgun (WGS) entry which is preliminary data.</text>
</comment>
<gene>
    <name evidence="2" type="ORF">CEXT_580501</name>
</gene>
<feature type="region of interest" description="Disordered" evidence="1">
    <location>
        <begin position="55"/>
        <end position="81"/>
    </location>
</feature>
<feature type="region of interest" description="Disordered" evidence="1">
    <location>
        <begin position="1"/>
        <end position="28"/>
    </location>
</feature>
<evidence type="ECO:0000256" key="1">
    <source>
        <dbReference type="SAM" id="MobiDB-lite"/>
    </source>
</evidence>
<reference evidence="2 3" key="1">
    <citation type="submission" date="2021-06" db="EMBL/GenBank/DDBJ databases">
        <title>Caerostris extrusa draft genome.</title>
        <authorList>
            <person name="Kono N."/>
            <person name="Arakawa K."/>
        </authorList>
    </citation>
    <scope>NUCLEOTIDE SEQUENCE [LARGE SCALE GENOMIC DNA]</scope>
</reference>
<accession>A0AAV4X6S7</accession>
<proteinExistence type="predicted"/>
<organism evidence="2 3">
    <name type="scientific">Caerostris extrusa</name>
    <name type="common">Bark spider</name>
    <name type="synonym">Caerostris bankana</name>
    <dbReference type="NCBI Taxonomy" id="172846"/>
    <lineage>
        <taxon>Eukaryota</taxon>
        <taxon>Metazoa</taxon>
        <taxon>Ecdysozoa</taxon>
        <taxon>Arthropoda</taxon>
        <taxon>Chelicerata</taxon>
        <taxon>Arachnida</taxon>
        <taxon>Araneae</taxon>
        <taxon>Araneomorphae</taxon>
        <taxon>Entelegynae</taxon>
        <taxon>Araneoidea</taxon>
        <taxon>Araneidae</taxon>
        <taxon>Caerostris</taxon>
    </lineage>
</organism>
<dbReference type="AlphaFoldDB" id="A0AAV4X6S7"/>
<keyword evidence="3" id="KW-1185">Reference proteome</keyword>
<dbReference type="Proteomes" id="UP001054945">
    <property type="component" value="Unassembled WGS sequence"/>
</dbReference>
<feature type="compositionally biased region" description="Polar residues" evidence="1">
    <location>
        <begin position="9"/>
        <end position="25"/>
    </location>
</feature>
<evidence type="ECO:0000313" key="3">
    <source>
        <dbReference type="Proteomes" id="UP001054945"/>
    </source>
</evidence>
<evidence type="ECO:0000313" key="2">
    <source>
        <dbReference type="EMBL" id="GIY89685.1"/>
    </source>
</evidence>
<dbReference type="EMBL" id="BPLR01017243">
    <property type="protein sequence ID" value="GIY89685.1"/>
    <property type="molecule type" value="Genomic_DNA"/>
</dbReference>
<protein>
    <submittedName>
        <fullName evidence="2">Uncharacterized protein</fullName>
    </submittedName>
</protein>
<sequence>MQAEKQIMTDFSSKNKGNRQQTSKALANVWSPKQRTRLIKVDAYMQDCKKNVEEKASFSVEGKSENHWVQDQDRKNPFIPD</sequence>
<name>A0AAV4X6S7_CAEEX</name>